<dbReference type="Proteomes" id="UP000015106">
    <property type="component" value="Chromosome 5"/>
</dbReference>
<dbReference type="Gramene" id="TuG1812G0500004128.01.T01">
    <property type="protein sequence ID" value="TuG1812G0500004128.01.T01.cds369359"/>
    <property type="gene ID" value="TuG1812G0500004128.01"/>
</dbReference>
<accession>A0A8R7QIQ7</accession>
<proteinExistence type="predicted"/>
<dbReference type="AlphaFoldDB" id="A0A8R7QIQ7"/>
<evidence type="ECO:0000313" key="1">
    <source>
        <dbReference type="EnsemblPlants" id="TuG1812G0500004128.01.T01.cds369359"/>
    </source>
</evidence>
<organism evidence="1 2">
    <name type="scientific">Triticum urartu</name>
    <name type="common">Red wild einkorn</name>
    <name type="synonym">Crithodium urartu</name>
    <dbReference type="NCBI Taxonomy" id="4572"/>
    <lineage>
        <taxon>Eukaryota</taxon>
        <taxon>Viridiplantae</taxon>
        <taxon>Streptophyta</taxon>
        <taxon>Embryophyta</taxon>
        <taxon>Tracheophyta</taxon>
        <taxon>Spermatophyta</taxon>
        <taxon>Magnoliopsida</taxon>
        <taxon>Liliopsida</taxon>
        <taxon>Poales</taxon>
        <taxon>Poaceae</taxon>
        <taxon>BOP clade</taxon>
        <taxon>Pooideae</taxon>
        <taxon>Triticodae</taxon>
        <taxon>Triticeae</taxon>
        <taxon>Triticinae</taxon>
        <taxon>Triticum</taxon>
    </lineage>
</organism>
<reference evidence="1" key="3">
    <citation type="submission" date="2022-06" db="UniProtKB">
        <authorList>
            <consortium name="EnsemblPlants"/>
        </authorList>
    </citation>
    <scope>IDENTIFICATION</scope>
</reference>
<keyword evidence="2" id="KW-1185">Reference proteome</keyword>
<reference evidence="2" key="1">
    <citation type="journal article" date="2013" name="Nature">
        <title>Draft genome of the wheat A-genome progenitor Triticum urartu.</title>
        <authorList>
            <person name="Ling H.Q."/>
            <person name="Zhao S."/>
            <person name="Liu D."/>
            <person name="Wang J."/>
            <person name="Sun H."/>
            <person name="Zhang C."/>
            <person name="Fan H."/>
            <person name="Li D."/>
            <person name="Dong L."/>
            <person name="Tao Y."/>
            <person name="Gao C."/>
            <person name="Wu H."/>
            <person name="Li Y."/>
            <person name="Cui Y."/>
            <person name="Guo X."/>
            <person name="Zheng S."/>
            <person name="Wang B."/>
            <person name="Yu K."/>
            <person name="Liang Q."/>
            <person name="Yang W."/>
            <person name="Lou X."/>
            <person name="Chen J."/>
            <person name="Feng M."/>
            <person name="Jian J."/>
            <person name="Zhang X."/>
            <person name="Luo G."/>
            <person name="Jiang Y."/>
            <person name="Liu J."/>
            <person name="Wang Z."/>
            <person name="Sha Y."/>
            <person name="Zhang B."/>
            <person name="Wu H."/>
            <person name="Tang D."/>
            <person name="Shen Q."/>
            <person name="Xue P."/>
            <person name="Zou S."/>
            <person name="Wang X."/>
            <person name="Liu X."/>
            <person name="Wang F."/>
            <person name="Yang Y."/>
            <person name="An X."/>
            <person name="Dong Z."/>
            <person name="Zhang K."/>
            <person name="Zhang X."/>
            <person name="Luo M.C."/>
            <person name="Dvorak J."/>
            <person name="Tong Y."/>
            <person name="Wang J."/>
            <person name="Yang H."/>
            <person name="Li Z."/>
            <person name="Wang D."/>
            <person name="Zhang A."/>
            <person name="Wang J."/>
        </authorList>
    </citation>
    <scope>NUCLEOTIDE SEQUENCE</scope>
    <source>
        <strain evidence="2">cv. G1812</strain>
    </source>
</reference>
<reference evidence="1" key="2">
    <citation type="submission" date="2018-03" db="EMBL/GenBank/DDBJ databases">
        <title>The Triticum urartu genome reveals the dynamic nature of wheat genome evolution.</title>
        <authorList>
            <person name="Ling H."/>
            <person name="Ma B."/>
            <person name="Shi X."/>
            <person name="Liu H."/>
            <person name="Dong L."/>
            <person name="Sun H."/>
            <person name="Cao Y."/>
            <person name="Gao Q."/>
            <person name="Zheng S."/>
            <person name="Li Y."/>
            <person name="Yu Y."/>
            <person name="Du H."/>
            <person name="Qi M."/>
            <person name="Li Y."/>
            <person name="Yu H."/>
            <person name="Cui Y."/>
            <person name="Wang N."/>
            <person name="Chen C."/>
            <person name="Wu H."/>
            <person name="Zhao Y."/>
            <person name="Zhang J."/>
            <person name="Li Y."/>
            <person name="Zhou W."/>
            <person name="Zhang B."/>
            <person name="Hu W."/>
            <person name="Eijk M."/>
            <person name="Tang J."/>
            <person name="Witsenboer H."/>
            <person name="Zhao S."/>
            <person name="Li Z."/>
            <person name="Zhang A."/>
            <person name="Wang D."/>
            <person name="Liang C."/>
        </authorList>
    </citation>
    <scope>NUCLEOTIDE SEQUENCE [LARGE SCALE GENOMIC DNA]</scope>
    <source>
        <strain evidence="1">cv. G1812</strain>
    </source>
</reference>
<sequence>MELLVDFSVLCPSLCVELVQVSLQLGIHGGGGGEKMGKKFGRIWKGGERALIPDVRFQLANHSITENHA</sequence>
<name>A0A8R7QIQ7_TRIUA</name>
<dbReference type="EnsemblPlants" id="TuG1812G0500004128.01.T01">
    <property type="protein sequence ID" value="TuG1812G0500004128.01.T01.cds369359"/>
    <property type="gene ID" value="TuG1812G0500004128.01"/>
</dbReference>
<protein>
    <submittedName>
        <fullName evidence="1">Uncharacterized protein</fullName>
    </submittedName>
</protein>
<evidence type="ECO:0000313" key="2">
    <source>
        <dbReference type="Proteomes" id="UP000015106"/>
    </source>
</evidence>